<dbReference type="RefSeq" id="WP_170095254.1">
    <property type="nucleotide sequence ID" value="NZ_WOYG01000001.1"/>
</dbReference>
<gene>
    <name evidence="1" type="ORF">GOC74_16895</name>
</gene>
<accession>A0A847U023</accession>
<evidence type="ECO:0000313" key="1">
    <source>
        <dbReference type="EMBL" id="NLV11602.1"/>
    </source>
</evidence>
<protein>
    <submittedName>
        <fullName evidence="1">Uncharacterized protein</fullName>
    </submittedName>
</protein>
<dbReference type="AlphaFoldDB" id="A0A847U023"/>
<dbReference type="EMBL" id="WOYG01000001">
    <property type="protein sequence ID" value="NLV11602.1"/>
    <property type="molecule type" value="Genomic_DNA"/>
</dbReference>
<dbReference type="Proteomes" id="UP000608662">
    <property type="component" value="Unassembled WGS sequence"/>
</dbReference>
<organism evidence="1 2">
    <name type="scientific">Halomicrobium mukohataei</name>
    <dbReference type="NCBI Taxonomy" id="57705"/>
    <lineage>
        <taxon>Archaea</taxon>
        <taxon>Methanobacteriati</taxon>
        <taxon>Methanobacteriota</taxon>
        <taxon>Stenosarchaea group</taxon>
        <taxon>Halobacteria</taxon>
        <taxon>Halobacteriales</taxon>
        <taxon>Haloarculaceae</taxon>
        <taxon>Halomicrobium</taxon>
    </lineage>
</organism>
<evidence type="ECO:0000313" key="2">
    <source>
        <dbReference type="Proteomes" id="UP000608662"/>
    </source>
</evidence>
<sequence>MFSAWRQTGHSTDAESKELMIEAIRLQNEPGVSEQDVIETLSDRALPLPATSTNESTFICDTVHFCCPTVPLSMREN</sequence>
<proteinExistence type="predicted"/>
<name>A0A847U023_9EURY</name>
<comment type="caution">
    <text evidence="1">The sequence shown here is derived from an EMBL/GenBank/DDBJ whole genome shotgun (WGS) entry which is preliminary data.</text>
</comment>
<reference evidence="1" key="1">
    <citation type="submission" date="2019-12" db="EMBL/GenBank/DDBJ databases">
        <title>Whole-genome sequence of Halomicrobium mukohataei pws1.</title>
        <authorList>
            <person name="Verma D.K."/>
            <person name="Gopal K."/>
            <person name="Prasad E.S."/>
        </authorList>
    </citation>
    <scope>NUCLEOTIDE SEQUENCE</scope>
    <source>
        <strain evidence="1">Pws1</strain>
    </source>
</reference>